<dbReference type="PANTHER" id="PTHR31828">
    <property type="entry name" value="PHOSPHOLIPASE A1-IIGAMMA"/>
    <property type="match status" value="1"/>
</dbReference>
<dbReference type="GO" id="GO:0005198">
    <property type="term" value="F:structural molecule activity"/>
    <property type="evidence" value="ECO:0007669"/>
    <property type="project" value="InterPro"/>
</dbReference>
<dbReference type="InterPro" id="IPR033556">
    <property type="entry name" value="PLA"/>
</dbReference>
<dbReference type="GO" id="GO:0006886">
    <property type="term" value="P:intracellular protein transport"/>
    <property type="evidence" value="ECO:0007669"/>
    <property type="project" value="InterPro"/>
</dbReference>
<dbReference type="InterPro" id="IPR029058">
    <property type="entry name" value="AB_hydrolase_fold"/>
</dbReference>
<evidence type="ECO:0000259" key="6">
    <source>
        <dbReference type="Pfam" id="PF01764"/>
    </source>
</evidence>
<evidence type="ECO:0000313" key="8">
    <source>
        <dbReference type="Proteomes" id="UP001157418"/>
    </source>
</evidence>
<dbReference type="AlphaFoldDB" id="A0AAU9NR26"/>
<dbReference type="CDD" id="cd00519">
    <property type="entry name" value="Lipase_3"/>
    <property type="match status" value="1"/>
</dbReference>
<dbReference type="Pfam" id="PF01764">
    <property type="entry name" value="Lipase_3"/>
    <property type="match status" value="1"/>
</dbReference>
<dbReference type="Gene3D" id="2.130.10.110">
    <property type="entry name" value="Clathrin heavy-chain terminal domain"/>
    <property type="match status" value="1"/>
</dbReference>
<evidence type="ECO:0000256" key="5">
    <source>
        <dbReference type="RuleBase" id="RU367093"/>
    </source>
</evidence>
<dbReference type="InterPro" id="IPR002921">
    <property type="entry name" value="Fungal_lipase-type"/>
</dbReference>
<dbReference type="FunFam" id="3.40.50.1820:FF:000065">
    <property type="entry name" value="Phospholipase A1-II 3"/>
    <property type="match status" value="1"/>
</dbReference>
<name>A0AAU9NR26_9ASTR</name>
<keyword evidence="3 5" id="KW-0442">Lipid degradation</keyword>
<protein>
    <recommendedName>
        <fullName evidence="5">Phospholipase A1</fullName>
        <ecNumber evidence="5">3.1.1.-</ecNumber>
    </recommendedName>
</protein>
<keyword evidence="2 5" id="KW-0378">Hydrolase</keyword>
<dbReference type="GO" id="GO:0030132">
    <property type="term" value="C:clathrin coat of coated pit"/>
    <property type="evidence" value="ECO:0007669"/>
    <property type="project" value="InterPro"/>
</dbReference>
<keyword evidence="4 5" id="KW-0443">Lipid metabolism</keyword>
<dbReference type="GO" id="GO:0030130">
    <property type="term" value="C:clathrin coat of trans-Golgi network vesicle"/>
    <property type="evidence" value="ECO:0007669"/>
    <property type="project" value="InterPro"/>
</dbReference>
<comment type="similarity">
    <text evidence="1 5">Belongs to the AB hydrolase superfamily. Lipase family.</text>
</comment>
<evidence type="ECO:0000256" key="1">
    <source>
        <dbReference type="ARBA" id="ARBA00010701"/>
    </source>
</evidence>
<feature type="domain" description="Fungal lipase-type" evidence="6">
    <location>
        <begin position="315"/>
        <end position="474"/>
    </location>
</feature>
<dbReference type="GO" id="GO:0016192">
    <property type="term" value="P:vesicle-mediated transport"/>
    <property type="evidence" value="ECO:0007669"/>
    <property type="project" value="InterPro"/>
</dbReference>
<keyword evidence="8" id="KW-1185">Reference proteome</keyword>
<dbReference type="EMBL" id="CAKMRJ010005412">
    <property type="protein sequence ID" value="CAH1440223.1"/>
    <property type="molecule type" value="Genomic_DNA"/>
</dbReference>
<dbReference type="PANTHER" id="PTHR31828:SF35">
    <property type="entry name" value="PHOSPHOLIPASE A1"/>
    <property type="match status" value="1"/>
</dbReference>
<dbReference type="Gene3D" id="3.40.50.1820">
    <property type="entry name" value="alpha/beta hydrolase"/>
    <property type="match status" value="1"/>
</dbReference>
<comment type="caution">
    <text evidence="7">The sequence shown here is derived from an EMBL/GenBank/DDBJ whole genome shotgun (WGS) entry which is preliminary data.</text>
</comment>
<dbReference type="GO" id="GO:0016042">
    <property type="term" value="P:lipid catabolic process"/>
    <property type="evidence" value="ECO:0007669"/>
    <property type="project" value="UniProtKB-UniRule"/>
</dbReference>
<organism evidence="7 8">
    <name type="scientific">Lactuca virosa</name>
    <dbReference type="NCBI Taxonomy" id="75947"/>
    <lineage>
        <taxon>Eukaryota</taxon>
        <taxon>Viridiplantae</taxon>
        <taxon>Streptophyta</taxon>
        <taxon>Embryophyta</taxon>
        <taxon>Tracheophyta</taxon>
        <taxon>Spermatophyta</taxon>
        <taxon>Magnoliopsida</taxon>
        <taxon>eudicotyledons</taxon>
        <taxon>Gunneridae</taxon>
        <taxon>Pentapetalae</taxon>
        <taxon>asterids</taxon>
        <taxon>campanulids</taxon>
        <taxon>Asterales</taxon>
        <taxon>Asteraceae</taxon>
        <taxon>Cichorioideae</taxon>
        <taxon>Cichorieae</taxon>
        <taxon>Lactucinae</taxon>
        <taxon>Lactuca</taxon>
    </lineage>
</organism>
<gene>
    <name evidence="7" type="ORF">LVIROSA_LOCUS26377</name>
</gene>
<reference evidence="7 8" key="1">
    <citation type="submission" date="2022-01" db="EMBL/GenBank/DDBJ databases">
        <authorList>
            <person name="Xiong W."/>
            <person name="Schranz E."/>
        </authorList>
    </citation>
    <scope>NUCLEOTIDE SEQUENCE [LARGE SCALE GENOMIC DNA]</scope>
</reference>
<dbReference type="SUPFAM" id="SSF50989">
    <property type="entry name" value="Clathrin heavy-chain terminal domain"/>
    <property type="match status" value="1"/>
</dbReference>
<dbReference type="Proteomes" id="UP001157418">
    <property type="component" value="Unassembled WGS sequence"/>
</dbReference>
<dbReference type="GO" id="GO:0008970">
    <property type="term" value="F:phospholipase A1 activity"/>
    <property type="evidence" value="ECO:0007669"/>
    <property type="project" value="UniProtKB-UniRule"/>
</dbReference>
<comment type="function">
    <text evidence="5">Acylhydrolase that catalyzes the hydrolysis of phospholipids at the sn-1 position.</text>
</comment>
<sequence>MSDLGYKLKMGEGEPIDETLFKILVGSLMYITITRPDIQFIVSYISRFMSKPTDIHFATAKRVLRYLQGTLDHGVCNIPLSEHFRKIFEWYHELGQHTFGGKLIVFLCLYDKIPGDYEPPKMFGRTANLSNNQIINYRCNPFEKWLVLIGISPSSPETISYMAEHVVGQDSFEIMFQKEIQEMASISKRWTTLSGEDNWSGLLDPLDIDLRRYIIHYGEMAQAARDAFNTEKTSKNAGNSLYNRSNLLTKVGIEQGNPFKYEVTKYFYGTSSAPLPSFLVKSLSREAWSKESNWIGYVAVATDEGKVALGRRDIVISWRGTVQNMEWINDLKFPSVSAPEIFREHHHVKVQHGWHSIYTTGDPASRFNKASARDQVLEEVRRLVDLYKNEEISLTVVGHSMGGALATLNAVDIVSNGFNKTTMGMSGKTFPVTAFVFGSPRVGNSDFQKFFSLHKDIHILRVHNAHDVVPHYPLKIGYLHIGEELVIDTSKSAYLKSPGDIHRWHDMESYLHGVAGAQGREGGFKLEVRRDIALVNKYSDSLLDEYHVPPMWWVKKNKGMVRQADGSWLLMDHEDDDVCIS</sequence>
<evidence type="ECO:0000313" key="7">
    <source>
        <dbReference type="EMBL" id="CAH1440223.1"/>
    </source>
</evidence>
<dbReference type="SUPFAM" id="SSF53474">
    <property type="entry name" value="alpha/beta-Hydrolases"/>
    <property type="match status" value="1"/>
</dbReference>
<evidence type="ECO:0000256" key="4">
    <source>
        <dbReference type="ARBA" id="ARBA00023098"/>
    </source>
</evidence>
<proteinExistence type="inferred from homology"/>
<evidence type="ECO:0000256" key="2">
    <source>
        <dbReference type="ARBA" id="ARBA00022801"/>
    </source>
</evidence>
<evidence type="ECO:0000256" key="3">
    <source>
        <dbReference type="ARBA" id="ARBA00022963"/>
    </source>
</evidence>
<dbReference type="EC" id="3.1.1.-" evidence="5"/>
<accession>A0AAU9NR26</accession>
<dbReference type="InterPro" id="IPR016025">
    <property type="entry name" value="Clathrin_H-chain_N"/>
</dbReference>